<dbReference type="PANTHER" id="PTHR12100">
    <property type="entry name" value="SEC10"/>
    <property type="match status" value="1"/>
</dbReference>
<feature type="domain" description="Exocyst complex component Sec10-like alpha-helical bundle" evidence="8">
    <location>
        <begin position="418"/>
        <end position="683"/>
    </location>
</feature>
<dbReference type="InterPro" id="IPR009976">
    <property type="entry name" value="Sec10-like"/>
</dbReference>
<dbReference type="GO" id="GO:0000145">
    <property type="term" value="C:exocyst"/>
    <property type="evidence" value="ECO:0007669"/>
    <property type="project" value="TreeGrafter"/>
</dbReference>
<feature type="domain" description="Exocyst complex component Sec10-like alpha-helical bundle" evidence="8">
    <location>
        <begin position="159"/>
        <end position="379"/>
    </location>
</feature>
<dbReference type="InterPro" id="IPR048627">
    <property type="entry name" value="Sec10_HB"/>
</dbReference>
<dbReference type="OrthoDB" id="125856at2759"/>
<dbReference type="EMBL" id="CACVKT020005642">
    <property type="protein sequence ID" value="CAC5396760.1"/>
    <property type="molecule type" value="Genomic_DNA"/>
</dbReference>
<evidence type="ECO:0000256" key="6">
    <source>
        <dbReference type="ARBA" id="ARBA00031471"/>
    </source>
</evidence>
<dbReference type="InterPro" id="IPR048625">
    <property type="entry name" value="Sec10_N"/>
</dbReference>
<feature type="coiled-coil region" evidence="7">
    <location>
        <begin position="43"/>
        <end position="77"/>
    </location>
</feature>
<proteinExistence type="inferred from homology"/>
<dbReference type="GO" id="GO:0006893">
    <property type="term" value="P:Golgi to plasma membrane transport"/>
    <property type="evidence" value="ECO:0007669"/>
    <property type="project" value="TreeGrafter"/>
</dbReference>
<sequence>MSHQVSLEELEQEPFDAHEFVERIAWRTIGNRDQAQFNPMLLHAAFEKMIKDLEGKNAQIEKKIEKLEENCKDEEKRHWHRVAELQKKNQSTYSHFQVLDEKINLVATKVVHLGDQLEGVNNPRAKAVEAKKLMNYMSEFLSDGPAKSDLFTDPAKLEQAADIIQKLYHVALELPSNERYDNARKKIWDKYNNIESELIKEFTKAHTEGDEKKMKRVAMVLSNFKGYGQCIDAFIEEAQRNAFYKPDLFDDIVPCCSRTNELITEVFSNHDAVMAKFVQNIYHNKLQKYIYSKLDNEIDPEVYLDSLYKLYTRTIKLSEELSQFKMGNDSLFLAKLTKSIFHKHLDAYIGFETKYLKERCAAHLQRYYEVNGHQKKQIQSGGITELRRDLQAKIASYRNQRTHLKDVMCYAPIPIWQGNAEKILCVLIQYLVLEHIDYAVELGLQAIPLPDPKSQPEIYFFDVVGQANTLFHLFEKQFQDSLIPLVLSSPKHSLCLQKRRQLREQLEGKIDTGLDRAVAAVAGWVRNILSAEQKKTDFKPEDDSVLGQMVTPACAKVVKFISSIAQTIHSYLDGKNVEVVLTELGTRLHRVIFDHLQQFQYNSLGAMLVICDVNEYRRSIKDFKIPIVLELFEKLHALCNLLVVVPDNLKQVCSGEQLVGLDKSVLMGFIQLRYDYRTAKLATVLK</sequence>
<evidence type="ECO:0000256" key="1">
    <source>
        <dbReference type="ARBA" id="ARBA00006572"/>
    </source>
</evidence>
<evidence type="ECO:0000313" key="11">
    <source>
        <dbReference type="Proteomes" id="UP000507470"/>
    </source>
</evidence>
<organism evidence="10 11">
    <name type="scientific">Mytilus coruscus</name>
    <name type="common">Sea mussel</name>
    <dbReference type="NCBI Taxonomy" id="42192"/>
    <lineage>
        <taxon>Eukaryota</taxon>
        <taxon>Metazoa</taxon>
        <taxon>Spiralia</taxon>
        <taxon>Lophotrochozoa</taxon>
        <taxon>Mollusca</taxon>
        <taxon>Bivalvia</taxon>
        <taxon>Autobranchia</taxon>
        <taxon>Pteriomorphia</taxon>
        <taxon>Mytilida</taxon>
        <taxon>Mytiloidea</taxon>
        <taxon>Mytilidae</taxon>
        <taxon>Mytilinae</taxon>
        <taxon>Mytilus</taxon>
    </lineage>
</organism>
<gene>
    <name evidence="10" type="ORF">MCOR_31278</name>
</gene>
<evidence type="ECO:0000313" key="10">
    <source>
        <dbReference type="EMBL" id="CAC5396760.1"/>
    </source>
</evidence>
<dbReference type="Pfam" id="PF20667">
    <property type="entry name" value="Sec10_N"/>
    <property type="match status" value="1"/>
</dbReference>
<accession>A0A6J8CPE0</accession>
<keyword evidence="5 7" id="KW-0175">Coiled coil</keyword>
<dbReference type="GO" id="GO:0006887">
    <property type="term" value="P:exocytosis"/>
    <property type="evidence" value="ECO:0007669"/>
    <property type="project" value="UniProtKB-KW"/>
</dbReference>
<dbReference type="Pfam" id="PF07393">
    <property type="entry name" value="Sec10_HB"/>
    <property type="match status" value="2"/>
</dbReference>
<evidence type="ECO:0000256" key="7">
    <source>
        <dbReference type="SAM" id="Coils"/>
    </source>
</evidence>
<evidence type="ECO:0000256" key="5">
    <source>
        <dbReference type="ARBA" id="ARBA00023054"/>
    </source>
</evidence>
<reference evidence="10 11" key="1">
    <citation type="submission" date="2020-06" db="EMBL/GenBank/DDBJ databases">
        <authorList>
            <person name="Li R."/>
            <person name="Bekaert M."/>
        </authorList>
    </citation>
    <scope>NUCLEOTIDE SEQUENCE [LARGE SCALE GENOMIC DNA]</scope>
    <source>
        <strain evidence="11">wild</strain>
    </source>
</reference>
<protein>
    <recommendedName>
        <fullName evidence="2">Exocyst complex component 5</fullName>
    </recommendedName>
    <alternativeName>
        <fullName evidence="6">Exocyst complex component Sec10</fullName>
    </alternativeName>
</protein>
<feature type="domain" description="Exocyst complex component Sec10 N-terminal" evidence="9">
    <location>
        <begin position="42"/>
        <end position="153"/>
    </location>
</feature>
<keyword evidence="3" id="KW-0813">Transport</keyword>
<evidence type="ECO:0000256" key="4">
    <source>
        <dbReference type="ARBA" id="ARBA00022483"/>
    </source>
</evidence>
<keyword evidence="4" id="KW-0268">Exocytosis</keyword>
<name>A0A6J8CPE0_MYTCO</name>
<evidence type="ECO:0000259" key="9">
    <source>
        <dbReference type="Pfam" id="PF20667"/>
    </source>
</evidence>
<dbReference type="Proteomes" id="UP000507470">
    <property type="component" value="Unassembled WGS sequence"/>
</dbReference>
<evidence type="ECO:0000256" key="2">
    <source>
        <dbReference type="ARBA" id="ARBA00017524"/>
    </source>
</evidence>
<dbReference type="AlphaFoldDB" id="A0A6J8CPE0"/>
<evidence type="ECO:0000256" key="3">
    <source>
        <dbReference type="ARBA" id="ARBA00022448"/>
    </source>
</evidence>
<dbReference type="PANTHER" id="PTHR12100:SF0">
    <property type="entry name" value="EXOCYST COMPLEX COMPONENT 5"/>
    <property type="match status" value="1"/>
</dbReference>
<keyword evidence="11" id="KW-1185">Reference proteome</keyword>
<evidence type="ECO:0000259" key="8">
    <source>
        <dbReference type="Pfam" id="PF07393"/>
    </source>
</evidence>
<comment type="similarity">
    <text evidence="1">Belongs to the SEC10 family.</text>
</comment>